<reference evidence="3 4" key="2">
    <citation type="submission" date="2009-02" db="EMBL/GenBank/DDBJ databases">
        <title>Draft genome sequence of Blautia hydrogenotrophica DSM 10507 (Ruminococcus hydrogenotrophicus DSM 10507).</title>
        <authorList>
            <person name="Sudarsanam P."/>
            <person name="Ley R."/>
            <person name="Guruge J."/>
            <person name="Turnbaugh P.J."/>
            <person name="Mahowald M."/>
            <person name="Liep D."/>
            <person name="Gordon J."/>
        </authorList>
    </citation>
    <scope>NUCLEOTIDE SEQUENCE [LARGE SCALE GENOMIC DNA]</scope>
    <source>
        <strain evidence="4">DSM 10507 / JCM 14656 / S5a33</strain>
    </source>
</reference>
<accession>C0CHQ0</accession>
<evidence type="ECO:0000256" key="1">
    <source>
        <dbReference type="SAM" id="Phobius"/>
    </source>
</evidence>
<reference evidence="3 4" key="1">
    <citation type="submission" date="2009-01" db="EMBL/GenBank/DDBJ databases">
        <authorList>
            <person name="Fulton L."/>
            <person name="Clifton S."/>
            <person name="Fulton B."/>
            <person name="Xu J."/>
            <person name="Minx P."/>
            <person name="Pepin K.H."/>
            <person name="Johnson M."/>
            <person name="Bhonagiri V."/>
            <person name="Nash W.E."/>
            <person name="Mardis E.R."/>
            <person name="Wilson R.K."/>
        </authorList>
    </citation>
    <scope>NUCLEOTIDE SEQUENCE [LARGE SCALE GENOMIC DNA]</scope>
    <source>
        <strain evidence="4">DSM 10507 / JCM 14656 / S5a33</strain>
    </source>
</reference>
<dbReference type="EMBL" id="ACBZ01000014">
    <property type="protein sequence ID" value="EEG50703.1"/>
    <property type="molecule type" value="Genomic_DNA"/>
</dbReference>
<evidence type="ECO:0000313" key="4">
    <source>
        <dbReference type="Proteomes" id="UP000003100"/>
    </source>
</evidence>
<proteinExistence type="predicted"/>
<feature type="transmembrane region" description="Helical" evidence="1">
    <location>
        <begin position="95"/>
        <end position="117"/>
    </location>
</feature>
<dbReference type="Proteomes" id="UP000003100">
    <property type="component" value="Unassembled WGS sequence"/>
</dbReference>
<dbReference type="GeneID" id="86821289"/>
<feature type="domain" description="VanZ-like" evidence="2">
    <location>
        <begin position="61"/>
        <end position="173"/>
    </location>
</feature>
<dbReference type="Pfam" id="PF04892">
    <property type="entry name" value="VanZ"/>
    <property type="match status" value="1"/>
</dbReference>
<dbReference type="PATRIC" id="fig|476272.21.peg.3372"/>
<keyword evidence="1" id="KW-1133">Transmembrane helix</keyword>
<name>C0CHQ0_BLAHS</name>
<comment type="caution">
    <text evidence="3">The sequence shown here is derived from an EMBL/GenBank/DDBJ whole genome shotgun (WGS) entry which is preliminary data.</text>
</comment>
<dbReference type="AlphaFoldDB" id="C0CHQ0"/>
<keyword evidence="1" id="KW-0472">Membrane</keyword>
<evidence type="ECO:0000313" key="3">
    <source>
        <dbReference type="EMBL" id="EEG50703.1"/>
    </source>
</evidence>
<keyword evidence="4" id="KW-1185">Reference proteome</keyword>
<dbReference type="InterPro" id="IPR053150">
    <property type="entry name" value="Teicoplanin_resist-assoc"/>
</dbReference>
<organism evidence="3 4">
    <name type="scientific">Blautia hydrogenotrophica (strain DSM 10507 / JCM 14656 / S5a33)</name>
    <name type="common">Ruminococcus hydrogenotrophicus</name>
    <dbReference type="NCBI Taxonomy" id="476272"/>
    <lineage>
        <taxon>Bacteria</taxon>
        <taxon>Bacillati</taxon>
        <taxon>Bacillota</taxon>
        <taxon>Clostridia</taxon>
        <taxon>Lachnospirales</taxon>
        <taxon>Lachnospiraceae</taxon>
        <taxon>Blautia</taxon>
    </lineage>
</organism>
<feature type="transmembrane region" description="Helical" evidence="1">
    <location>
        <begin position="57"/>
        <end position="75"/>
    </location>
</feature>
<evidence type="ECO:0000259" key="2">
    <source>
        <dbReference type="Pfam" id="PF04892"/>
    </source>
</evidence>
<dbReference type="RefSeq" id="WP_005945468.1">
    <property type="nucleotide sequence ID" value="NZ_CP136423.1"/>
</dbReference>
<keyword evidence="1" id="KW-0812">Transmembrane</keyword>
<dbReference type="PANTHER" id="PTHR36834">
    <property type="entry name" value="MEMBRANE PROTEIN-RELATED"/>
    <property type="match status" value="1"/>
</dbReference>
<dbReference type="eggNOG" id="COG4767">
    <property type="taxonomic scope" value="Bacteria"/>
</dbReference>
<protein>
    <recommendedName>
        <fullName evidence="2">VanZ-like domain-containing protein</fullName>
    </recommendedName>
</protein>
<dbReference type="InterPro" id="IPR006976">
    <property type="entry name" value="VanZ-like"/>
</dbReference>
<dbReference type="HOGENOM" id="CLU_077618_4_2_9"/>
<sequence length="192" mass="22391">MNRIIDFLLLVGKDMLEPIGYLPWGMAVGGVFLLLWEVRYHEKARRQKRNLRQKWSLFFCVVYLTVLLKLALFSREPGSRMGIDLELFGTWNSSLISQAYFIENIIMFIPFGFLFPLADYRFQDWRFCVGGGCVFSMCLELVQLVTQRGFCQLDDVITNTVGTIVGWVSYRMIKRLHDILCSVDGDKHKRKD</sequence>
<gene>
    <name evidence="3" type="ORF">RUMHYD_00364</name>
</gene>
<dbReference type="PANTHER" id="PTHR36834:SF1">
    <property type="entry name" value="INTEGRAL MEMBRANE PROTEIN"/>
    <property type="match status" value="1"/>
</dbReference>
<feature type="transmembrane region" description="Helical" evidence="1">
    <location>
        <begin position="20"/>
        <end position="36"/>
    </location>
</feature>